<proteinExistence type="predicted"/>
<accession>A0AAV2F7U5</accession>
<name>A0AAV2F7U5_9ROSI</name>
<sequence length="99" mass="10852">MSFFLLLLFLLSFSSRHSTKATDLNSDREALLEFASSVPHIKKLNWNASDPEPFTPPGLGSPATRTIPMSTLFASRGWGCSETSHRTHSGRSIPSRCSA</sequence>
<evidence type="ECO:0000256" key="1">
    <source>
        <dbReference type="SAM" id="SignalP"/>
    </source>
</evidence>
<evidence type="ECO:0000313" key="2">
    <source>
        <dbReference type="EMBL" id="CAL1394294.1"/>
    </source>
</evidence>
<dbReference type="EMBL" id="OZ034819">
    <property type="protein sequence ID" value="CAL1394294.1"/>
    <property type="molecule type" value="Genomic_DNA"/>
</dbReference>
<evidence type="ECO:0000313" key="3">
    <source>
        <dbReference type="Proteomes" id="UP001497516"/>
    </source>
</evidence>
<feature type="chain" id="PRO_5043595400" evidence="1">
    <location>
        <begin position="22"/>
        <end position="99"/>
    </location>
</feature>
<keyword evidence="1" id="KW-0732">Signal</keyword>
<gene>
    <name evidence="2" type="ORF">LTRI10_LOCUS34808</name>
</gene>
<dbReference type="Proteomes" id="UP001497516">
    <property type="component" value="Chromosome 6"/>
</dbReference>
<dbReference type="AlphaFoldDB" id="A0AAV2F7U5"/>
<protein>
    <submittedName>
        <fullName evidence="2">Uncharacterized protein</fullName>
    </submittedName>
</protein>
<reference evidence="2 3" key="1">
    <citation type="submission" date="2024-04" db="EMBL/GenBank/DDBJ databases">
        <authorList>
            <person name="Fracassetti M."/>
        </authorList>
    </citation>
    <scope>NUCLEOTIDE SEQUENCE [LARGE SCALE GENOMIC DNA]</scope>
</reference>
<keyword evidence="3" id="KW-1185">Reference proteome</keyword>
<feature type="signal peptide" evidence="1">
    <location>
        <begin position="1"/>
        <end position="21"/>
    </location>
</feature>
<organism evidence="2 3">
    <name type="scientific">Linum trigynum</name>
    <dbReference type="NCBI Taxonomy" id="586398"/>
    <lineage>
        <taxon>Eukaryota</taxon>
        <taxon>Viridiplantae</taxon>
        <taxon>Streptophyta</taxon>
        <taxon>Embryophyta</taxon>
        <taxon>Tracheophyta</taxon>
        <taxon>Spermatophyta</taxon>
        <taxon>Magnoliopsida</taxon>
        <taxon>eudicotyledons</taxon>
        <taxon>Gunneridae</taxon>
        <taxon>Pentapetalae</taxon>
        <taxon>rosids</taxon>
        <taxon>fabids</taxon>
        <taxon>Malpighiales</taxon>
        <taxon>Linaceae</taxon>
        <taxon>Linum</taxon>
    </lineage>
</organism>